<gene>
    <name evidence="2" type="ORF">ESCO_001489</name>
</gene>
<dbReference type="Proteomes" id="UP000053831">
    <property type="component" value="Unassembled WGS sequence"/>
</dbReference>
<organism evidence="2 3">
    <name type="scientific">Escovopsis weberi</name>
    <dbReference type="NCBI Taxonomy" id="150374"/>
    <lineage>
        <taxon>Eukaryota</taxon>
        <taxon>Fungi</taxon>
        <taxon>Dikarya</taxon>
        <taxon>Ascomycota</taxon>
        <taxon>Pezizomycotina</taxon>
        <taxon>Sordariomycetes</taxon>
        <taxon>Hypocreomycetidae</taxon>
        <taxon>Hypocreales</taxon>
        <taxon>Hypocreaceae</taxon>
        <taxon>Escovopsis</taxon>
    </lineage>
</organism>
<dbReference type="AlphaFoldDB" id="A0A0M9VW66"/>
<protein>
    <submittedName>
        <fullName evidence="2">Uncharacterized protein</fullName>
    </submittedName>
</protein>
<proteinExistence type="predicted"/>
<reference evidence="2 3" key="1">
    <citation type="submission" date="2015-07" db="EMBL/GenBank/DDBJ databases">
        <title>The genome of the fungus Escovopsis weberi, a specialized disease agent of ant agriculture.</title>
        <authorList>
            <person name="de Man T.J."/>
            <person name="Stajich J.E."/>
            <person name="Kubicek C.P."/>
            <person name="Chenthamara K."/>
            <person name="Atanasova L."/>
            <person name="Druzhinina I.S."/>
            <person name="Birnbaum S."/>
            <person name="Barribeau S.M."/>
            <person name="Teiling C."/>
            <person name="Suen G."/>
            <person name="Currie C."/>
            <person name="Gerardo N.M."/>
        </authorList>
    </citation>
    <scope>NUCLEOTIDE SEQUENCE [LARGE SCALE GENOMIC DNA]</scope>
</reference>
<accession>A0A0M9VW66</accession>
<dbReference type="EMBL" id="LGSR01000006">
    <property type="protein sequence ID" value="KOS21723.1"/>
    <property type="molecule type" value="Genomic_DNA"/>
</dbReference>
<evidence type="ECO:0000313" key="2">
    <source>
        <dbReference type="EMBL" id="KOS21723.1"/>
    </source>
</evidence>
<comment type="caution">
    <text evidence="2">The sequence shown here is derived from an EMBL/GenBank/DDBJ whole genome shotgun (WGS) entry which is preliminary data.</text>
</comment>
<keyword evidence="1" id="KW-0472">Membrane</keyword>
<keyword evidence="1" id="KW-0812">Transmembrane</keyword>
<evidence type="ECO:0000313" key="3">
    <source>
        <dbReference type="Proteomes" id="UP000053831"/>
    </source>
</evidence>
<evidence type="ECO:0000256" key="1">
    <source>
        <dbReference type="SAM" id="Phobius"/>
    </source>
</evidence>
<feature type="transmembrane region" description="Helical" evidence="1">
    <location>
        <begin position="87"/>
        <end position="107"/>
    </location>
</feature>
<dbReference type="OrthoDB" id="4940254at2759"/>
<name>A0A0M9VW66_ESCWE</name>
<keyword evidence="3" id="KW-1185">Reference proteome</keyword>
<sequence>MVSGRYPNAYGCAQIAARVLGWATAAADLCILAYTINEWPDKGVAMAAGIAGSSMAMLNDSWIIFSKIDTQLGFNPMSHARVVVHDLFTLAVSLGGVVMIVFSRYTFGSDGMMVPSGGGSRGGGWKGQDDVDEDAARHGTSLYQMLWRFVFVIWGLFDCFGELRTTRYRFVRGGLQNVA</sequence>
<keyword evidence="1" id="KW-1133">Transmembrane helix</keyword>